<name>A0AAD4ZCU6_PRUDU</name>
<keyword evidence="2" id="KW-1185">Reference proteome</keyword>
<dbReference type="PANTHER" id="PTHR34222:SF79">
    <property type="entry name" value="RETROVIRUS-RELATED POL POLYPROTEIN FROM TRANSPOSON TNT 1-94"/>
    <property type="match status" value="1"/>
</dbReference>
<protein>
    <submittedName>
        <fullName evidence="1">Uncharacterized protein</fullName>
    </submittedName>
</protein>
<evidence type="ECO:0000313" key="2">
    <source>
        <dbReference type="Proteomes" id="UP001054821"/>
    </source>
</evidence>
<dbReference type="Proteomes" id="UP001054821">
    <property type="component" value="Chromosome 3"/>
</dbReference>
<gene>
    <name evidence="1" type="ORF">L3X38_019722</name>
</gene>
<sequence length="159" mass="18595">MDYDTYDESQIYELQCKATRITQGGRDIAPYFADRPINMKCSDNVKIRQVEVQKDCIYDFLAGLDDEFDKIRRALLRLSPLPKFKESFTFVRKETQRLEMILKKDGKTESFVAMLSKAPDANFSLPRPTFEEKENMHCIYCNGNRHTNATCFYKNGFSE</sequence>
<proteinExistence type="predicted"/>
<dbReference type="EMBL" id="JAJFAZ020000003">
    <property type="protein sequence ID" value="KAI5340448.1"/>
    <property type="molecule type" value="Genomic_DNA"/>
</dbReference>
<organism evidence="1 2">
    <name type="scientific">Prunus dulcis</name>
    <name type="common">Almond</name>
    <name type="synonym">Amygdalus dulcis</name>
    <dbReference type="NCBI Taxonomy" id="3755"/>
    <lineage>
        <taxon>Eukaryota</taxon>
        <taxon>Viridiplantae</taxon>
        <taxon>Streptophyta</taxon>
        <taxon>Embryophyta</taxon>
        <taxon>Tracheophyta</taxon>
        <taxon>Spermatophyta</taxon>
        <taxon>Magnoliopsida</taxon>
        <taxon>eudicotyledons</taxon>
        <taxon>Gunneridae</taxon>
        <taxon>Pentapetalae</taxon>
        <taxon>rosids</taxon>
        <taxon>fabids</taxon>
        <taxon>Rosales</taxon>
        <taxon>Rosaceae</taxon>
        <taxon>Amygdaloideae</taxon>
        <taxon>Amygdaleae</taxon>
        <taxon>Prunus</taxon>
    </lineage>
</organism>
<dbReference type="PANTHER" id="PTHR34222">
    <property type="entry name" value="GAG_PRE-INTEGRS DOMAIN-CONTAINING PROTEIN"/>
    <property type="match status" value="1"/>
</dbReference>
<comment type="caution">
    <text evidence="1">The sequence shown here is derived from an EMBL/GenBank/DDBJ whole genome shotgun (WGS) entry which is preliminary data.</text>
</comment>
<reference evidence="1 2" key="1">
    <citation type="journal article" date="2022" name="G3 (Bethesda)">
        <title>Whole-genome sequence and methylome profiling of the almond [Prunus dulcis (Mill.) D.A. Webb] cultivar 'Nonpareil'.</title>
        <authorList>
            <person name="D'Amico-Willman K.M."/>
            <person name="Ouma W.Z."/>
            <person name="Meulia T."/>
            <person name="Sideli G.M."/>
            <person name="Gradziel T.M."/>
            <person name="Fresnedo-Ramirez J."/>
        </authorList>
    </citation>
    <scope>NUCLEOTIDE SEQUENCE [LARGE SCALE GENOMIC DNA]</scope>
    <source>
        <strain evidence="1">Clone GOH B32 T37-40</strain>
    </source>
</reference>
<dbReference type="AlphaFoldDB" id="A0AAD4ZCU6"/>
<accession>A0AAD4ZCU6</accession>
<evidence type="ECO:0000313" key="1">
    <source>
        <dbReference type="EMBL" id="KAI5340448.1"/>
    </source>
</evidence>